<comment type="caution">
    <text evidence="9">The sequence shown here is derived from an EMBL/GenBank/DDBJ whole genome shotgun (WGS) entry which is preliminary data.</text>
</comment>
<keyword evidence="5 7" id="KW-0472">Membrane</keyword>
<feature type="compositionally biased region" description="Basic and acidic residues" evidence="6">
    <location>
        <begin position="771"/>
        <end position="780"/>
    </location>
</feature>
<dbReference type="InterPro" id="IPR049545">
    <property type="entry name" value="Gta3_dom"/>
</dbReference>
<dbReference type="PANTHER" id="PTHR17920:SF22">
    <property type="entry name" value="DUF726 DOMAIN PROTEIN (AFU_ORTHOLOGUE AFUA_2G12860)"/>
    <property type="match status" value="1"/>
</dbReference>
<evidence type="ECO:0000256" key="2">
    <source>
        <dbReference type="ARBA" id="ARBA00009824"/>
    </source>
</evidence>
<comment type="subcellular location">
    <subcellularLocation>
        <location evidence="1">Membrane</location>
        <topology evidence="1">Multi-pass membrane protein</topology>
    </subcellularLocation>
</comment>
<protein>
    <submittedName>
        <fullName evidence="9">DUF726-domain-containing protein</fullName>
    </submittedName>
</protein>
<gene>
    <name evidence="9" type="ORF">P170DRAFT_437482</name>
</gene>
<name>A0A2I2G4F5_9EURO</name>
<dbReference type="GeneID" id="36557075"/>
<dbReference type="Proteomes" id="UP000234275">
    <property type="component" value="Unassembled WGS sequence"/>
</dbReference>
<evidence type="ECO:0000256" key="3">
    <source>
        <dbReference type="ARBA" id="ARBA00022692"/>
    </source>
</evidence>
<feature type="region of interest" description="Disordered" evidence="6">
    <location>
        <begin position="771"/>
        <end position="863"/>
    </location>
</feature>
<dbReference type="InterPro" id="IPR007941">
    <property type="entry name" value="DUF726"/>
</dbReference>
<dbReference type="VEuPathDB" id="FungiDB:P170DRAFT_437482"/>
<dbReference type="InterPro" id="IPR029058">
    <property type="entry name" value="AB_hydrolase_fold"/>
</dbReference>
<evidence type="ECO:0000256" key="5">
    <source>
        <dbReference type="ARBA" id="ARBA00023136"/>
    </source>
</evidence>
<dbReference type="RefSeq" id="XP_024703045.1">
    <property type="nucleotide sequence ID" value="XM_024849376.1"/>
</dbReference>
<evidence type="ECO:0000313" key="9">
    <source>
        <dbReference type="EMBL" id="PLB47743.1"/>
    </source>
</evidence>
<feature type="region of interest" description="Disordered" evidence="6">
    <location>
        <begin position="204"/>
        <end position="242"/>
    </location>
</feature>
<organism evidence="9 10">
    <name type="scientific">Aspergillus steynii IBT 23096</name>
    <dbReference type="NCBI Taxonomy" id="1392250"/>
    <lineage>
        <taxon>Eukaryota</taxon>
        <taxon>Fungi</taxon>
        <taxon>Dikarya</taxon>
        <taxon>Ascomycota</taxon>
        <taxon>Pezizomycotina</taxon>
        <taxon>Eurotiomycetes</taxon>
        <taxon>Eurotiomycetidae</taxon>
        <taxon>Eurotiales</taxon>
        <taxon>Aspergillaceae</taxon>
        <taxon>Aspergillus</taxon>
        <taxon>Aspergillus subgen. Circumdati</taxon>
    </lineage>
</organism>
<proteinExistence type="inferred from homology"/>
<sequence length="863" mass="95551">MSFLRTTPSRLSRPFQPRVLRHLNYAGRFYSSKPEETDINSILAKPSWSVRSLLPDETAKPSSPSVTPAQLRHLLRLSALPQPASKEEETKMLETLESQIHFVKEIQSVDASGVEPLQSIRDESPEAVQENTIGLDQLREAFSEERVVGRNKRIQRIEGERNERPDGDADQDLTTILDRSQRADLTVLVAEITESMRQVIEQNYHNHTSEPDRFPPEKETEDKLRSSIDSQEEDSASENKPTFVKLSANDLRDEASTLSNFDDWRETVLLRIGEVVNREEEDHEGEESPERSEVPPESQPQLDQDERSIQKLHEVYPPVQTPLARLDKAKKLLILHSLLLLLLSLEHYNARSRVLMLYVSSSLNLDVKVLNGDEVTVARGLLDTALQLSGSGDGQGQREKSDSSRKWKVGIASVTGAVLIGVTGGLAAPLVAAGLGTVLGGLGLGATAAAGYLGALAGSGVIVGGLFGAYGGRMTGRMVDKYAREVDDFAFLPIRGSRHRSEDEKEAAQEDHRLRVTIGVTGWVTEEDNFVVPWRVIGADSEVFGLRWEMEPLMNLGNAMDLLVTSAAYAAGEQVLKKTVFASLLSAVVLPLGLLKVTRVADNPFSVAKARSDKAGEVLADALISKVQGERSVTLIGYSLGSRVIFSCLQSLAKRRAYGLVESVVLMGSATPSDTEYWRRMRSVVSGRIVNVYSDNDTVLALLYRTSSFQMGVAGLQPVQGVPGVENLDVSDIISGHLRYQFLVGHILTRVGLESIDRREVIREEVALEAKDRKQEQERIRNKRRAGIDENPDEDSARRVLETDQGAEEDARLQRQIQARTNDQLPPRLPRRPTNLEEEERPKLPLRPNIPRRPVPDSAQGGL</sequence>
<evidence type="ECO:0000313" key="10">
    <source>
        <dbReference type="Proteomes" id="UP000234275"/>
    </source>
</evidence>
<keyword evidence="10" id="KW-1185">Reference proteome</keyword>
<feature type="region of interest" description="Disordered" evidence="6">
    <location>
        <begin position="275"/>
        <end position="304"/>
    </location>
</feature>
<dbReference type="GO" id="GO:0016020">
    <property type="term" value="C:membrane"/>
    <property type="evidence" value="ECO:0007669"/>
    <property type="project" value="UniProtKB-SubCell"/>
</dbReference>
<dbReference type="AlphaFoldDB" id="A0A2I2G4F5"/>
<evidence type="ECO:0000259" key="8">
    <source>
        <dbReference type="Pfam" id="PF20978"/>
    </source>
</evidence>
<feature type="compositionally biased region" description="Basic and acidic residues" evidence="6">
    <location>
        <begin position="276"/>
        <end position="294"/>
    </location>
</feature>
<reference evidence="9 10" key="1">
    <citation type="submission" date="2016-12" db="EMBL/GenBank/DDBJ databases">
        <title>The genomes of Aspergillus section Nigri reveals drivers in fungal speciation.</title>
        <authorList>
            <consortium name="DOE Joint Genome Institute"/>
            <person name="Vesth T.C."/>
            <person name="Nybo J."/>
            <person name="Theobald S."/>
            <person name="Brandl J."/>
            <person name="Frisvad J.C."/>
            <person name="Nielsen K.F."/>
            <person name="Lyhne E.K."/>
            <person name="Kogle M.E."/>
            <person name="Kuo A."/>
            <person name="Riley R."/>
            <person name="Clum A."/>
            <person name="Nolan M."/>
            <person name="Lipzen A."/>
            <person name="Salamov A."/>
            <person name="Henrissat B."/>
            <person name="Wiebenga A."/>
            <person name="De Vries R.P."/>
            <person name="Grigoriev I.V."/>
            <person name="Mortensen U.H."/>
            <person name="Andersen M.R."/>
            <person name="Baker S.E."/>
        </authorList>
    </citation>
    <scope>NUCLEOTIDE SEQUENCE [LARGE SCALE GENOMIC DNA]</scope>
    <source>
        <strain evidence="9 10">IBT 23096</strain>
    </source>
</reference>
<feature type="transmembrane region" description="Helical" evidence="7">
    <location>
        <begin position="452"/>
        <end position="472"/>
    </location>
</feature>
<comment type="similarity">
    <text evidence="2">Belongs to the TMCO4 family.</text>
</comment>
<dbReference type="SUPFAM" id="SSF53474">
    <property type="entry name" value="alpha/beta-Hydrolases"/>
    <property type="match status" value="1"/>
</dbReference>
<feature type="domain" description="Glutamyl-tRNA amidotransferase complex subunit Gta3" evidence="8">
    <location>
        <begin position="59"/>
        <end position="117"/>
    </location>
</feature>
<feature type="compositionally biased region" description="Polar residues" evidence="6">
    <location>
        <begin position="815"/>
        <end position="824"/>
    </location>
</feature>
<keyword evidence="4 7" id="KW-1133">Transmembrane helix</keyword>
<dbReference type="EMBL" id="MSFO01000005">
    <property type="protein sequence ID" value="PLB47743.1"/>
    <property type="molecule type" value="Genomic_DNA"/>
</dbReference>
<evidence type="ECO:0000256" key="4">
    <source>
        <dbReference type="ARBA" id="ARBA00022989"/>
    </source>
</evidence>
<feature type="transmembrane region" description="Helical" evidence="7">
    <location>
        <begin position="409"/>
        <end position="432"/>
    </location>
</feature>
<dbReference type="OrthoDB" id="277931at2759"/>
<keyword evidence="3 7" id="KW-0812">Transmembrane</keyword>
<dbReference type="PANTHER" id="PTHR17920">
    <property type="entry name" value="TRANSMEMBRANE AND COILED-COIL DOMAIN-CONTAINING PROTEIN 4 TMCO4"/>
    <property type="match status" value="1"/>
</dbReference>
<evidence type="ECO:0000256" key="1">
    <source>
        <dbReference type="ARBA" id="ARBA00004141"/>
    </source>
</evidence>
<evidence type="ECO:0000256" key="6">
    <source>
        <dbReference type="SAM" id="MobiDB-lite"/>
    </source>
</evidence>
<evidence type="ECO:0000256" key="7">
    <source>
        <dbReference type="SAM" id="Phobius"/>
    </source>
</evidence>
<dbReference type="Pfam" id="PF20978">
    <property type="entry name" value="Gta3"/>
    <property type="match status" value="1"/>
</dbReference>
<dbReference type="Pfam" id="PF05277">
    <property type="entry name" value="DUF726"/>
    <property type="match status" value="1"/>
</dbReference>
<accession>A0A2I2G4F5</accession>
<feature type="compositionally biased region" description="Basic and acidic residues" evidence="6">
    <location>
        <begin position="207"/>
        <end position="226"/>
    </location>
</feature>